<dbReference type="Proteomes" id="UP000078542">
    <property type="component" value="Unassembled WGS sequence"/>
</dbReference>
<dbReference type="EMBL" id="KQ977100">
    <property type="protein sequence ID" value="KYN05833.1"/>
    <property type="molecule type" value="Genomic_DNA"/>
</dbReference>
<dbReference type="GO" id="GO:0003676">
    <property type="term" value="F:nucleic acid binding"/>
    <property type="evidence" value="ECO:0007669"/>
    <property type="project" value="InterPro"/>
</dbReference>
<dbReference type="AlphaFoldDB" id="A0A151ILU0"/>
<evidence type="ECO:0000313" key="3">
    <source>
        <dbReference type="Proteomes" id="UP000078542"/>
    </source>
</evidence>
<proteinExistence type="predicted"/>
<name>A0A151ILU0_9HYME</name>
<reference evidence="2 3" key="1">
    <citation type="submission" date="2016-03" db="EMBL/GenBank/DDBJ databases">
        <title>Cyphomyrmex costatus WGS genome.</title>
        <authorList>
            <person name="Nygaard S."/>
            <person name="Hu H."/>
            <person name="Boomsma J."/>
            <person name="Zhang G."/>
        </authorList>
    </citation>
    <scope>NUCLEOTIDE SEQUENCE [LARGE SCALE GENOMIC DNA]</scope>
    <source>
        <strain evidence="2">MS0001</strain>
        <tissue evidence="2">Whole body</tissue>
    </source>
</reference>
<sequence>MSFTEETSPPCETLPHESLTLSNTSINAVGHNLPSHKAKRKRDSETIAEESPKKSVPGTQERQIPVPLVCNYSSKDLPPYMVIVQKESDCTDSRINPIMVSRVISNYVGNSITEVKSAGRNKVLVLLNKYDKANTIVQPDFLKKHNLKANIPAFRVMRTGVVKNVPVDISEETIVKEFTSQAKILSVRRLQRKVKKDGKDELLPSLSVLVKFQGQVLPRAITFLHVSFPVFPYIPRVLMCFSCLRFGHISSGCKSSPRCSRCGQGRHNNTDDRPRKNLPPKCCNCGLEHFPSFTQCPSYIQQRQVYRHAALENISYLEARSRLGISPSPALFSPISFSSFPAPHISKFPFLPPLSRSPRFSSHNYFTASPPSLHSELL</sequence>
<accession>A0A151ILU0</accession>
<feature type="region of interest" description="Disordered" evidence="1">
    <location>
        <begin position="27"/>
        <end position="60"/>
    </location>
</feature>
<gene>
    <name evidence="2" type="ORF">ALC62_03234</name>
</gene>
<keyword evidence="3" id="KW-1185">Reference proteome</keyword>
<dbReference type="InterPro" id="IPR036875">
    <property type="entry name" value="Znf_CCHC_sf"/>
</dbReference>
<feature type="compositionally biased region" description="Basic and acidic residues" evidence="1">
    <location>
        <begin position="42"/>
        <end position="53"/>
    </location>
</feature>
<evidence type="ECO:0008006" key="4">
    <source>
        <dbReference type="Google" id="ProtNLM"/>
    </source>
</evidence>
<dbReference type="SUPFAM" id="SSF57756">
    <property type="entry name" value="Retrovirus zinc finger-like domains"/>
    <property type="match status" value="1"/>
</dbReference>
<organism evidence="2 3">
    <name type="scientific">Cyphomyrmex costatus</name>
    <dbReference type="NCBI Taxonomy" id="456900"/>
    <lineage>
        <taxon>Eukaryota</taxon>
        <taxon>Metazoa</taxon>
        <taxon>Ecdysozoa</taxon>
        <taxon>Arthropoda</taxon>
        <taxon>Hexapoda</taxon>
        <taxon>Insecta</taxon>
        <taxon>Pterygota</taxon>
        <taxon>Neoptera</taxon>
        <taxon>Endopterygota</taxon>
        <taxon>Hymenoptera</taxon>
        <taxon>Apocrita</taxon>
        <taxon>Aculeata</taxon>
        <taxon>Formicoidea</taxon>
        <taxon>Formicidae</taxon>
        <taxon>Myrmicinae</taxon>
        <taxon>Cyphomyrmex</taxon>
    </lineage>
</organism>
<protein>
    <recommendedName>
        <fullName evidence="4">CCHC-type domain-containing protein</fullName>
    </recommendedName>
</protein>
<evidence type="ECO:0000313" key="2">
    <source>
        <dbReference type="EMBL" id="KYN05833.1"/>
    </source>
</evidence>
<dbReference type="GO" id="GO:0008270">
    <property type="term" value="F:zinc ion binding"/>
    <property type="evidence" value="ECO:0007669"/>
    <property type="project" value="InterPro"/>
</dbReference>
<evidence type="ECO:0000256" key="1">
    <source>
        <dbReference type="SAM" id="MobiDB-lite"/>
    </source>
</evidence>